<keyword evidence="3" id="KW-1133">Transmembrane helix</keyword>
<feature type="domain" description="CusB-like beta-barrel" evidence="8">
    <location>
        <begin position="245"/>
        <end position="322"/>
    </location>
</feature>
<keyword evidence="3" id="KW-0472">Membrane</keyword>
<evidence type="ECO:0008006" key="12">
    <source>
        <dbReference type="Google" id="ProtNLM"/>
    </source>
</evidence>
<evidence type="ECO:0000313" key="10">
    <source>
        <dbReference type="EMBL" id="GLB49303.1"/>
    </source>
</evidence>
<evidence type="ECO:0000313" key="11">
    <source>
        <dbReference type="Proteomes" id="UP001143543"/>
    </source>
</evidence>
<evidence type="ECO:0000259" key="6">
    <source>
        <dbReference type="Pfam" id="PF25869"/>
    </source>
</evidence>
<dbReference type="Proteomes" id="UP001143543">
    <property type="component" value="Unassembled WGS sequence"/>
</dbReference>
<dbReference type="Pfam" id="PF11827">
    <property type="entry name" value="DUF3347"/>
    <property type="match status" value="1"/>
</dbReference>
<evidence type="ECO:0000259" key="9">
    <source>
        <dbReference type="Pfam" id="PF25975"/>
    </source>
</evidence>
<organism evidence="10 11">
    <name type="scientific">Neptunitalea lumnitzerae</name>
    <dbReference type="NCBI Taxonomy" id="2965509"/>
    <lineage>
        <taxon>Bacteria</taxon>
        <taxon>Pseudomonadati</taxon>
        <taxon>Bacteroidota</taxon>
        <taxon>Flavobacteriia</taxon>
        <taxon>Flavobacteriales</taxon>
        <taxon>Flavobacteriaceae</taxon>
        <taxon>Neptunitalea</taxon>
    </lineage>
</organism>
<dbReference type="InterPro" id="IPR058791">
    <property type="entry name" value="3HB_CusB"/>
</dbReference>
<dbReference type="Pfam" id="PF19335">
    <property type="entry name" value="HMBD"/>
    <property type="match status" value="1"/>
</dbReference>
<dbReference type="InterPro" id="IPR006143">
    <property type="entry name" value="RND_pump_MFP"/>
</dbReference>
<comment type="similarity">
    <text evidence="1">Belongs to the membrane fusion protein (MFP) (TC 8.A.1) family.</text>
</comment>
<dbReference type="PANTHER" id="PTHR30097:SF4">
    <property type="entry name" value="SLR6042 PROTEIN"/>
    <property type="match status" value="1"/>
</dbReference>
<feature type="domain" description="CusB-like three alpha-helical bundle" evidence="6">
    <location>
        <begin position="158"/>
        <end position="207"/>
    </location>
</feature>
<dbReference type="Pfam" id="PF25919">
    <property type="entry name" value="BSH_CusB"/>
    <property type="match status" value="1"/>
</dbReference>
<comment type="caution">
    <text evidence="10">The sequence shown here is derived from an EMBL/GenBank/DDBJ whole genome shotgun (WGS) entry which is preliminary data.</text>
</comment>
<dbReference type="Gene3D" id="6.10.140.730">
    <property type="match status" value="1"/>
</dbReference>
<dbReference type="InterPro" id="IPR051909">
    <property type="entry name" value="MFP_Cation_Efflux"/>
</dbReference>
<feature type="domain" description="Heavy metal binding" evidence="5">
    <location>
        <begin position="44"/>
        <end position="69"/>
    </location>
</feature>
<gene>
    <name evidence="10" type="ORF">Y10_16710</name>
</gene>
<evidence type="ECO:0000259" key="8">
    <source>
        <dbReference type="Pfam" id="PF25954"/>
    </source>
</evidence>
<dbReference type="Pfam" id="PF25869">
    <property type="entry name" value="3HB_CusB"/>
    <property type="match status" value="1"/>
</dbReference>
<protein>
    <recommendedName>
        <fullName evidence="12">Efflux RND transporter periplasmic adaptor subunit</fullName>
    </recommendedName>
</protein>
<proteinExistence type="inferred from homology"/>
<dbReference type="InterPro" id="IPR058649">
    <property type="entry name" value="CzcB_C"/>
</dbReference>
<evidence type="ECO:0000259" key="5">
    <source>
        <dbReference type="Pfam" id="PF19335"/>
    </source>
</evidence>
<dbReference type="Pfam" id="PF25954">
    <property type="entry name" value="Beta-barrel_RND_2"/>
    <property type="match status" value="1"/>
</dbReference>
<dbReference type="RefSeq" id="WP_281764941.1">
    <property type="nucleotide sequence ID" value="NZ_BRVO01000002.1"/>
</dbReference>
<keyword evidence="11" id="KW-1185">Reference proteome</keyword>
<evidence type="ECO:0000256" key="1">
    <source>
        <dbReference type="ARBA" id="ARBA00009477"/>
    </source>
</evidence>
<dbReference type="NCBIfam" id="TIGR01730">
    <property type="entry name" value="RND_mfp"/>
    <property type="match status" value="1"/>
</dbReference>
<keyword evidence="2" id="KW-0813">Transport</keyword>
<name>A0ABQ5MIT7_9FLAO</name>
<feature type="domain" description="CzcB-like C-terminal circularly permuted SH3-like" evidence="9">
    <location>
        <begin position="329"/>
        <end position="391"/>
    </location>
</feature>
<dbReference type="Gene3D" id="2.40.420.20">
    <property type="match status" value="1"/>
</dbReference>
<reference evidence="10" key="1">
    <citation type="submission" date="2022-07" db="EMBL/GenBank/DDBJ databases">
        <title>Taxonomy of Novel Oxalotrophic and Methylotrophic Bacteria.</title>
        <authorList>
            <person name="Sahin N."/>
            <person name="Tani A."/>
        </authorList>
    </citation>
    <scope>NUCLEOTIDE SEQUENCE</scope>
    <source>
        <strain evidence="10">Y10</strain>
    </source>
</reference>
<accession>A0ABQ5MIT7</accession>
<dbReference type="Pfam" id="PF25975">
    <property type="entry name" value="CzcB_C"/>
    <property type="match status" value="1"/>
</dbReference>
<evidence type="ECO:0000256" key="2">
    <source>
        <dbReference type="ARBA" id="ARBA00022448"/>
    </source>
</evidence>
<dbReference type="InterPro" id="IPR045800">
    <property type="entry name" value="HMBD"/>
</dbReference>
<dbReference type="InterPro" id="IPR021782">
    <property type="entry name" value="DUF3347"/>
</dbReference>
<dbReference type="Gene3D" id="2.40.30.170">
    <property type="match status" value="1"/>
</dbReference>
<dbReference type="InterPro" id="IPR058792">
    <property type="entry name" value="Beta-barrel_RND_2"/>
</dbReference>
<feature type="transmembrane region" description="Helical" evidence="3">
    <location>
        <begin position="5"/>
        <end position="22"/>
    </location>
</feature>
<dbReference type="EMBL" id="BRVO01000002">
    <property type="protein sequence ID" value="GLB49303.1"/>
    <property type="molecule type" value="Genomic_DNA"/>
</dbReference>
<evidence type="ECO:0000256" key="3">
    <source>
        <dbReference type="SAM" id="Phobius"/>
    </source>
</evidence>
<evidence type="ECO:0000259" key="4">
    <source>
        <dbReference type="Pfam" id="PF11827"/>
    </source>
</evidence>
<dbReference type="PANTHER" id="PTHR30097">
    <property type="entry name" value="CATION EFFLUX SYSTEM PROTEIN CUSB"/>
    <property type="match status" value="1"/>
</dbReference>
<sequence length="575" mass="64187">MKKYITYILILLVGLFLGWMLFNNSNTSTSNTHHESTAHKEELWTCSMHPQIVKKEPGDCPICGMELIPLENETSGLSANQLRLSENAVALANIQTTLVGDSLANNAQNILSGTIEANEELNQVQVSYFNGRIEKLYINYTGQTISSGQLLATIYAPELITAQQELLTASKIKESQPKLYKAVKNKLKLWKLTDKQIEHIESSQTIQEYFPIYATVNGTVIDKLVNEGDQIKAGQSLLKISNLNSVWAIFDVYERDLKHIKEGQQITITSNAYPSEEVKAKVDFIDPVLNSNTRTTALRVTLKNNNKKWKPGMFVKASLKTETDETNNINVPASAVLWTGKQSIVYVKTSKNEPIFEMRPVTLGSKVGTSYTILDGLENGEEIVTNGTFTVDAAAQLQGKPSMMTTSVPSKKHTGAMSNMTVERIEESQSFINQLHYVYKAYITLKVNLSEDNFKAAKENGKALSSAVQAAKMKSLKNKNSHPIWMNSKKKLIAALSKFTKASTIEIQREHFLEISKEMIFLVKAFGVEEAAYLQYCPMADNNEGAYWLSNQTEIKNPYFGKSMLTCGSTKDTIH</sequence>
<dbReference type="InterPro" id="IPR058790">
    <property type="entry name" value="BSH_CusB"/>
</dbReference>
<dbReference type="SUPFAM" id="SSF111369">
    <property type="entry name" value="HlyD-like secretion proteins"/>
    <property type="match status" value="1"/>
</dbReference>
<evidence type="ECO:0000259" key="7">
    <source>
        <dbReference type="Pfam" id="PF25919"/>
    </source>
</evidence>
<feature type="domain" description="DUF3347" evidence="4">
    <location>
        <begin position="438"/>
        <end position="529"/>
    </location>
</feature>
<feature type="domain" description="CusB-like barrel-sandwich hybrid" evidence="7">
    <location>
        <begin position="129"/>
        <end position="240"/>
    </location>
</feature>
<keyword evidence="3" id="KW-0812">Transmembrane</keyword>